<evidence type="ECO:0000313" key="1">
    <source>
        <dbReference type="EMBL" id="BET02245.1"/>
    </source>
</evidence>
<keyword evidence="2" id="KW-1185">Reference proteome</keyword>
<dbReference type="EMBL" id="AP028922">
    <property type="protein sequence ID" value="BET02245.1"/>
    <property type="molecule type" value="Genomic_DNA"/>
</dbReference>
<sequence>MATIIAEMLDSKILEPLTTKIGFTSTDFQPSAPQRIPNSKEIRLVSHFKEPSFLQQNDFLFKIDLTQAYFHVPINLLISGSSPFPARKAYTACLFFGLAPAPQAFASLSTGQLEF</sequence>
<organism evidence="1 2">
    <name type="scientific">Nesidiocoris tenuis</name>
    <dbReference type="NCBI Taxonomy" id="355587"/>
    <lineage>
        <taxon>Eukaryota</taxon>
        <taxon>Metazoa</taxon>
        <taxon>Ecdysozoa</taxon>
        <taxon>Arthropoda</taxon>
        <taxon>Hexapoda</taxon>
        <taxon>Insecta</taxon>
        <taxon>Pterygota</taxon>
        <taxon>Neoptera</taxon>
        <taxon>Paraneoptera</taxon>
        <taxon>Hemiptera</taxon>
        <taxon>Heteroptera</taxon>
        <taxon>Panheteroptera</taxon>
        <taxon>Cimicomorpha</taxon>
        <taxon>Miridae</taxon>
        <taxon>Dicyphina</taxon>
        <taxon>Nesidiocoris</taxon>
    </lineage>
</organism>
<name>A0ABN7BEG6_9HEMI</name>
<dbReference type="Proteomes" id="UP001307889">
    <property type="component" value="Chromosome 14"/>
</dbReference>
<reference evidence="1 2" key="1">
    <citation type="submission" date="2023-09" db="EMBL/GenBank/DDBJ databases">
        <title>Nesidiocoris tenuis whole genome shotgun sequence.</title>
        <authorList>
            <person name="Shibata T."/>
            <person name="Shimoda M."/>
            <person name="Kobayashi T."/>
            <person name="Uehara T."/>
        </authorList>
    </citation>
    <scope>NUCLEOTIDE SEQUENCE [LARGE SCALE GENOMIC DNA]</scope>
    <source>
        <strain evidence="1 2">Japan</strain>
    </source>
</reference>
<accession>A0ABN7BEG6</accession>
<protein>
    <submittedName>
        <fullName evidence="1">Retrotransposon protein</fullName>
    </submittedName>
</protein>
<proteinExistence type="predicted"/>
<evidence type="ECO:0000313" key="2">
    <source>
        <dbReference type="Proteomes" id="UP001307889"/>
    </source>
</evidence>
<gene>
    <name evidence="1" type="ORF">NTJ_15063</name>
</gene>